<accession>A0A1M6VYD7</accession>
<evidence type="ECO:0000256" key="1">
    <source>
        <dbReference type="SAM" id="SignalP"/>
    </source>
</evidence>
<evidence type="ECO:0000313" key="3">
    <source>
        <dbReference type="EMBL" id="SJZ55916.1"/>
    </source>
</evidence>
<keyword evidence="1" id="KW-0732">Signal</keyword>
<dbReference type="EMBL" id="FUWU01000012">
    <property type="protein sequence ID" value="SJZ55916.1"/>
    <property type="molecule type" value="Genomic_DNA"/>
</dbReference>
<evidence type="ECO:0000313" key="2">
    <source>
        <dbReference type="EMBL" id="SHK86408.1"/>
    </source>
</evidence>
<dbReference type="Proteomes" id="UP000190449">
    <property type="component" value="Unassembled WGS sequence"/>
</dbReference>
<dbReference type="EMBL" id="FRAW01000021">
    <property type="protein sequence ID" value="SHK86408.1"/>
    <property type="molecule type" value="Genomic_DNA"/>
</dbReference>
<reference evidence="4" key="1">
    <citation type="submission" date="2016-11" db="EMBL/GenBank/DDBJ databases">
        <authorList>
            <person name="Varghese N."/>
            <person name="Submissions S."/>
        </authorList>
    </citation>
    <scope>NUCLEOTIDE SEQUENCE [LARGE SCALE GENOMIC DNA]</scope>
    <source>
        <strain evidence="4">UWOS</strain>
    </source>
</reference>
<organism evidence="2 4">
    <name type="scientific">Fibrobacter intestinalis</name>
    <dbReference type="NCBI Taxonomy" id="28122"/>
    <lineage>
        <taxon>Bacteria</taxon>
        <taxon>Pseudomonadati</taxon>
        <taxon>Fibrobacterota</taxon>
        <taxon>Fibrobacteria</taxon>
        <taxon>Fibrobacterales</taxon>
        <taxon>Fibrobacteraceae</taxon>
        <taxon>Fibrobacter</taxon>
    </lineage>
</organism>
<name>A0A1M6VYD7_9BACT</name>
<reference evidence="3 5" key="3">
    <citation type="submission" date="2017-02" db="EMBL/GenBank/DDBJ databases">
        <authorList>
            <person name="Peterson S.W."/>
        </authorList>
    </citation>
    <scope>NUCLEOTIDE SEQUENCE [LARGE SCALE GENOMIC DNA]</scope>
    <source>
        <strain evidence="3 5">ATCC 43854</strain>
    </source>
</reference>
<dbReference type="STRING" id="28122.SAMN02745108_00945"/>
<feature type="chain" id="PRO_5044562701" description="Lipoprotein" evidence="1">
    <location>
        <begin position="19"/>
        <end position="122"/>
    </location>
</feature>
<sequence length="122" mass="14884">MRLPIFLSFAFLLLAACAEPRENIEEKLSTYLQDDLKFMVAQTLKASQDKSALLDSPYYKIRELKFFDEAHSKMYSAYANVDFYIYRDIKMYEQRKYRYDNHYLQWDRYLKVWHFGNDTDEK</sequence>
<proteinExistence type="predicted"/>
<gene>
    <name evidence="3" type="ORF">SAMN02745108_00945</name>
    <name evidence="2" type="ORF">SAMN05720469_12114</name>
</gene>
<feature type="signal peptide" evidence="1">
    <location>
        <begin position="1"/>
        <end position="18"/>
    </location>
</feature>
<dbReference type="Proteomes" id="UP000184275">
    <property type="component" value="Unassembled WGS sequence"/>
</dbReference>
<evidence type="ECO:0008006" key="6">
    <source>
        <dbReference type="Google" id="ProtNLM"/>
    </source>
</evidence>
<protein>
    <recommendedName>
        <fullName evidence="6">Lipoprotein</fullName>
    </recommendedName>
</protein>
<dbReference type="RefSeq" id="WP_073304997.1">
    <property type="nucleotide sequence ID" value="NZ_FRAW01000021.1"/>
</dbReference>
<reference evidence="2" key="2">
    <citation type="submission" date="2016-11" db="EMBL/GenBank/DDBJ databases">
        <authorList>
            <person name="Jaros S."/>
            <person name="Januszkiewicz K."/>
            <person name="Wedrychowicz H."/>
        </authorList>
    </citation>
    <scope>NUCLEOTIDE SEQUENCE [LARGE SCALE GENOMIC DNA]</scope>
    <source>
        <strain evidence="2">UWOS</strain>
    </source>
</reference>
<keyword evidence="4" id="KW-1185">Reference proteome</keyword>
<accession>A0A1T4LMR0</accession>
<evidence type="ECO:0000313" key="5">
    <source>
        <dbReference type="Proteomes" id="UP000190449"/>
    </source>
</evidence>
<dbReference type="PROSITE" id="PS51257">
    <property type="entry name" value="PROKAR_LIPOPROTEIN"/>
    <property type="match status" value="1"/>
</dbReference>
<evidence type="ECO:0000313" key="4">
    <source>
        <dbReference type="Proteomes" id="UP000184275"/>
    </source>
</evidence>
<dbReference type="AlphaFoldDB" id="A0A1M6VYD7"/>